<reference evidence="5 6" key="1">
    <citation type="journal article" date="2008" name="Nature">
        <title>The genome of the model beetle and pest Tribolium castaneum.</title>
        <authorList>
            <consortium name="Tribolium Genome Sequencing Consortium"/>
            <person name="Richards S."/>
            <person name="Gibbs R.A."/>
            <person name="Weinstock G.M."/>
            <person name="Brown S.J."/>
            <person name="Denell R."/>
            <person name="Beeman R.W."/>
            <person name="Gibbs R."/>
            <person name="Beeman R.W."/>
            <person name="Brown S.J."/>
            <person name="Bucher G."/>
            <person name="Friedrich M."/>
            <person name="Grimmelikhuijzen C.J."/>
            <person name="Klingler M."/>
            <person name="Lorenzen M."/>
            <person name="Richards S."/>
            <person name="Roth S."/>
            <person name="Schroder R."/>
            <person name="Tautz D."/>
            <person name="Zdobnov E.M."/>
            <person name="Muzny D."/>
            <person name="Gibbs R.A."/>
            <person name="Weinstock G.M."/>
            <person name="Attaway T."/>
            <person name="Bell S."/>
            <person name="Buhay C.J."/>
            <person name="Chandrabose M.N."/>
            <person name="Chavez D."/>
            <person name="Clerk-Blankenburg K.P."/>
            <person name="Cree A."/>
            <person name="Dao M."/>
            <person name="Davis C."/>
            <person name="Chacko J."/>
            <person name="Dinh H."/>
            <person name="Dugan-Rocha S."/>
            <person name="Fowler G."/>
            <person name="Garner T.T."/>
            <person name="Garnes J."/>
            <person name="Gnirke A."/>
            <person name="Hawes A."/>
            <person name="Hernandez J."/>
            <person name="Hines S."/>
            <person name="Holder M."/>
            <person name="Hume J."/>
            <person name="Jhangiani S.N."/>
            <person name="Joshi V."/>
            <person name="Khan Z.M."/>
            <person name="Jackson L."/>
            <person name="Kovar C."/>
            <person name="Kowis A."/>
            <person name="Lee S."/>
            <person name="Lewis L.R."/>
            <person name="Margolis J."/>
            <person name="Morgan M."/>
            <person name="Nazareth L.V."/>
            <person name="Nguyen N."/>
            <person name="Okwuonu G."/>
            <person name="Parker D."/>
            <person name="Richards S."/>
            <person name="Ruiz S.J."/>
            <person name="Santibanez J."/>
            <person name="Savard J."/>
            <person name="Scherer S.E."/>
            <person name="Schneider B."/>
            <person name="Sodergren E."/>
            <person name="Tautz D."/>
            <person name="Vattahil S."/>
            <person name="Villasana D."/>
            <person name="White C.S."/>
            <person name="Wright R."/>
            <person name="Park Y."/>
            <person name="Beeman R.W."/>
            <person name="Lord J."/>
            <person name="Oppert B."/>
            <person name="Lorenzen M."/>
            <person name="Brown S."/>
            <person name="Wang L."/>
            <person name="Savard J."/>
            <person name="Tautz D."/>
            <person name="Richards S."/>
            <person name="Weinstock G."/>
            <person name="Gibbs R.A."/>
            <person name="Liu Y."/>
            <person name="Worley K."/>
            <person name="Weinstock G."/>
            <person name="Elsik C.G."/>
            <person name="Reese J.T."/>
            <person name="Elhaik E."/>
            <person name="Landan G."/>
            <person name="Graur D."/>
            <person name="Arensburger P."/>
            <person name="Atkinson P."/>
            <person name="Beeman R.W."/>
            <person name="Beidler J."/>
            <person name="Brown S.J."/>
            <person name="Demuth J.P."/>
            <person name="Drury D.W."/>
            <person name="Du Y.Z."/>
            <person name="Fujiwara H."/>
            <person name="Lorenzen M."/>
            <person name="Maselli V."/>
            <person name="Osanai M."/>
            <person name="Park Y."/>
            <person name="Robertson H.M."/>
            <person name="Tu Z."/>
            <person name="Wang J.J."/>
            <person name="Wang S."/>
            <person name="Richards S."/>
            <person name="Song H."/>
            <person name="Zhang L."/>
            <person name="Sodergren E."/>
            <person name="Werner D."/>
            <person name="Stanke M."/>
            <person name="Morgenstern B."/>
            <person name="Solovyev V."/>
            <person name="Kosarev P."/>
            <person name="Brown G."/>
            <person name="Chen H.C."/>
            <person name="Ermolaeva O."/>
            <person name="Hlavina W."/>
            <person name="Kapustin Y."/>
            <person name="Kiryutin B."/>
            <person name="Kitts P."/>
            <person name="Maglott D."/>
            <person name="Pruitt K."/>
            <person name="Sapojnikov V."/>
            <person name="Souvorov A."/>
            <person name="Mackey A.J."/>
            <person name="Waterhouse R.M."/>
            <person name="Wyder S."/>
            <person name="Zdobnov E.M."/>
            <person name="Zdobnov E.M."/>
            <person name="Wyder S."/>
            <person name="Kriventseva E.V."/>
            <person name="Kadowaki T."/>
            <person name="Bork P."/>
            <person name="Aranda M."/>
            <person name="Bao R."/>
            <person name="Beermann A."/>
            <person name="Berns N."/>
            <person name="Bolognesi R."/>
            <person name="Bonneton F."/>
            <person name="Bopp D."/>
            <person name="Brown S.J."/>
            <person name="Bucher G."/>
            <person name="Butts T."/>
            <person name="Chaumot A."/>
            <person name="Denell R.E."/>
            <person name="Ferrier D.E."/>
            <person name="Friedrich M."/>
            <person name="Gordon C.M."/>
            <person name="Jindra M."/>
            <person name="Klingler M."/>
            <person name="Lan Q."/>
            <person name="Lattorff H.M."/>
            <person name="Laudet V."/>
            <person name="von Levetsow C."/>
            <person name="Liu Z."/>
            <person name="Lutz R."/>
            <person name="Lynch J.A."/>
            <person name="da Fonseca R.N."/>
            <person name="Posnien N."/>
            <person name="Reuter R."/>
            <person name="Roth S."/>
            <person name="Savard J."/>
            <person name="Schinko J.B."/>
            <person name="Schmitt C."/>
            <person name="Schoppmeier M."/>
            <person name="Schroder R."/>
            <person name="Shippy T.D."/>
            <person name="Simonnet F."/>
            <person name="Marques-Souza H."/>
            <person name="Tautz D."/>
            <person name="Tomoyasu Y."/>
            <person name="Trauner J."/>
            <person name="Van der Zee M."/>
            <person name="Vervoort M."/>
            <person name="Wittkopp N."/>
            <person name="Wimmer E.A."/>
            <person name="Yang X."/>
            <person name="Jones A.K."/>
            <person name="Sattelle D.B."/>
            <person name="Ebert P.R."/>
            <person name="Nelson D."/>
            <person name="Scott J.G."/>
            <person name="Beeman R.W."/>
            <person name="Muthukrishnan S."/>
            <person name="Kramer K.J."/>
            <person name="Arakane Y."/>
            <person name="Beeman R.W."/>
            <person name="Zhu Q."/>
            <person name="Hogenkamp D."/>
            <person name="Dixit R."/>
            <person name="Oppert B."/>
            <person name="Jiang H."/>
            <person name="Zou Z."/>
            <person name="Marshall J."/>
            <person name="Elpidina E."/>
            <person name="Vinokurov K."/>
            <person name="Oppert C."/>
            <person name="Zou Z."/>
            <person name="Evans J."/>
            <person name="Lu Z."/>
            <person name="Zhao P."/>
            <person name="Sumathipala N."/>
            <person name="Altincicek B."/>
            <person name="Vilcinskas A."/>
            <person name="Williams M."/>
            <person name="Hultmark D."/>
            <person name="Hetru C."/>
            <person name="Jiang H."/>
            <person name="Grimmelikhuijzen C.J."/>
            <person name="Hauser F."/>
            <person name="Cazzamali G."/>
            <person name="Williamson M."/>
            <person name="Park Y."/>
            <person name="Li B."/>
            <person name="Tanaka Y."/>
            <person name="Predel R."/>
            <person name="Neupert S."/>
            <person name="Schachtner J."/>
            <person name="Verleyen P."/>
            <person name="Raible F."/>
            <person name="Bork P."/>
            <person name="Friedrich M."/>
            <person name="Walden K.K."/>
            <person name="Robertson H.M."/>
            <person name="Angeli S."/>
            <person name="Foret S."/>
            <person name="Bucher G."/>
            <person name="Schuetz S."/>
            <person name="Maleszka R."/>
            <person name="Wimmer E.A."/>
            <person name="Beeman R.W."/>
            <person name="Lorenzen M."/>
            <person name="Tomoyasu Y."/>
            <person name="Miller S.C."/>
            <person name="Grossmann D."/>
            <person name="Bucher G."/>
        </authorList>
    </citation>
    <scope>NUCLEOTIDE SEQUENCE [LARGE SCALE GENOMIC DNA]</scope>
    <source>
        <strain evidence="5 6">Georgia GA2</strain>
    </source>
</reference>
<keyword evidence="4" id="KW-0496">Mitochondrion</keyword>
<comment type="subcellular location">
    <subcellularLocation>
        <location evidence="1">Mitochondrion</location>
    </subcellularLocation>
</comment>
<dbReference type="PANTHER" id="PTHR13126:SF0">
    <property type="entry name" value="ATP SYNTHASE MITOCHONDRIAL F1 COMPLEX ASSEMBLY FACTOR 1"/>
    <property type="match status" value="1"/>
</dbReference>
<keyword evidence="6" id="KW-1185">Reference proteome</keyword>
<protein>
    <submittedName>
        <fullName evidence="5">ATP synthase mitochondrial F1 complex assembly factor 1-like Protein</fullName>
    </submittedName>
</protein>
<evidence type="ECO:0000256" key="2">
    <source>
        <dbReference type="ARBA" id="ARBA00009116"/>
    </source>
</evidence>
<dbReference type="FunCoup" id="D6WXK4">
    <property type="interactions" value="931"/>
</dbReference>
<dbReference type="PANTHER" id="PTHR13126">
    <property type="entry name" value="CHAPERONE ATP11"/>
    <property type="match status" value="1"/>
</dbReference>
<name>D6WXK4_TRICA</name>
<dbReference type="InterPro" id="IPR010591">
    <property type="entry name" value="ATP11"/>
</dbReference>
<organism evidence="5 6">
    <name type="scientific">Tribolium castaneum</name>
    <name type="common">Red flour beetle</name>
    <dbReference type="NCBI Taxonomy" id="7070"/>
    <lineage>
        <taxon>Eukaryota</taxon>
        <taxon>Metazoa</taxon>
        <taxon>Ecdysozoa</taxon>
        <taxon>Arthropoda</taxon>
        <taxon>Hexapoda</taxon>
        <taxon>Insecta</taxon>
        <taxon>Pterygota</taxon>
        <taxon>Neoptera</taxon>
        <taxon>Endopterygota</taxon>
        <taxon>Coleoptera</taxon>
        <taxon>Polyphaga</taxon>
        <taxon>Cucujiformia</taxon>
        <taxon>Tenebrionidae</taxon>
        <taxon>Tenebrionidae incertae sedis</taxon>
        <taxon>Tribolium</taxon>
    </lineage>
</organism>
<dbReference type="Proteomes" id="UP000007266">
    <property type="component" value="Linkage group 8"/>
</dbReference>
<dbReference type="eggNOG" id="KOG3281">
    <property type="taxonomic scope" value="Eukaryota"/>
</dbReference>
<dbReference type="STRING" id="7070.D6WXK4"/>
<evidence type="ECO:0000256" key="1">
    <source>
        <dbReference type="ARBA" id="ARBA00004173"/>
    </source>
</evidence>
<gene>
    <name evidence="5" type="primary">AUGUSTUS-3.0.2_06560</name>
    <name evidence="5" type="ORF">TcasGA2_TC006560</name>
</gene>
<dbReference type="AlphaFoldDB" id="D6WXK4"/>
<evidence type="ECO:0000256" key="3">
    <source>
        <dbReference type="ARBA" id="ARBA00022946"/>
    </source>
</evidence>
<evidence type="ECO:0000313" key="5">
    <source>
        <dbReference type="EMBL" id="EFA08859.2"/>
    </source>
</evidence>
<dbReference type="InParanoid" id="D6WXK4"/>
<evidence type="ECO:0000256" key="4">
    <source>
        <dbReference type="ARBA" id="ARBA00023128"/>
    </source>
</evidence>
<dbReference type="EMBL" id="KQ971361">
    <property type="protein sequence ID" value="EFA08859.2"/>
    <property type="molecule type" value="Genomic_DNA"/>
</dbReference>
<dbReference type="OMA" id="MFYYKTD"/>
<dbReference type="HOGENOM" id="CLU_067356_1_0_1"/>
<dbReference type="Pfam" id="PF06644">
    <property type="entry name" value="ATP11"/>
    <property type="match status" value="1"/>
</dbReference>
<comment type="similarity">
    <text evidence="2">Belongs to the ATP11 family.</text>
</comment>
<proteinExistence type="inferred from homology"/>
<evidence type="ECO:0000313" key="6">
    <source>
        <dbReference type="Proteomes" id="UP000007266"/>
    </source>
</evidence>
<reference evidence="5 6" key="2">
    <citation type="journal article" date="2010" name="Nucleic Acids Res.">
        <title>BeetleBase in 2010: revisions to provide comprehensive genomic information for Tribolium castaneum.</title>
        <authorList>
            <person name="Kim H.S."/>
            <person name="Murphy T."/>
            <person name="Xia J."/>
            <person name="Caragea D."/>
            <person name="Park Y."/>
            <person name="Beeman R.W."/>
            <person name="Lorenzen M.D."/>
            <person name="Butcher S."/>
            <person name="Manak J.R."/>
            <person name="Brown S.J."/>
        </authorList>
    </citation>
    <scope>GENOME REANNOTATION</scope>
    <source>
        <strain evidence="5 6">Georgia GA2</strain>
    </source>
</reference>
<dbReference type="GO" id="GO:0005739">
    <property type="term" value="C:mitochondrion"/>
    <property type="evidence" value="ECO:0000318"/>
    <property type="project" value="GO_Central"/>
</dbReference>
<accession>D6WXK4</accession>
<dbReference type="GO" id="GO:0033615">
    <property type="term" value="P:mitochondrial proton-transporting ATP synthase complex assembly"/>
    <property type="evidence" value="ECO:0000318"/>
    <property type="project" value="GO_Central"/>
</dbReference>
<sequence length="279" mass="32867">MTTQSRCEKALDELSKNAYYEKYADKIAKLQKTSPQEFLSRMDELKKAKAPKKKPETITEGKFSQLLNPKKPLGSVEASEAPLDKVMKLDLIKDKTPEEIKEIWHQYHIQKNYIAAVVPAEDYNELEARGRQYPTFLFALPRKEGYEFIMSQFERNCVHFTPLLYYQVHKENAPECLTMTHYTELKDEKKIVLMRGEYDKNVIDLKEAQCLANQLQLYYVRPTEAHLELMERFTKRPDEFKHMDLIKQIETLSFKVVQFTNYGSVFSDRRTNAPKFKSK</sequence>
<keyword evidence="3" id="KW-0809">Transit peptide</keyword>